<reference evidence="1" key="1">
    <citation type="journal article" date="2023" name="G3 (Bethesda)">
        <title>Whole genome assembly and annotation of the endangered Caribbean coral Acropora cervicornis.</title>
        <authorList>
            <person name="Selwyn J.D."/>
            <person name="Vollmer S.V."/>
        </authorList>
    </citation>
    <scope>NUCLEOTIDE SEQUENCE</scope>
    <source>
        <strain evidence="1">K2</strain>
    </source>
</reference>
<name>A0AAD9V112_ACRCE</name>
<dbReference type="EMBL" id="JARQWQ010000051">
    <property type="protein sequence ID" value="KAK2557251.1"/>
    <property type="molecule type" value="Genomic_DNA"/>
</dbReference>
<keyword evidence="2" id="KW-1185">Reference proteome</keyword>
<accession>A0AAD9V112</accession>
<dbReference type="AlphaFoldDB" id="A0AAD9V112"/>
<dbReference type="Pfam" id="PF24681">
    <property type="entry name" value="Kelch_KLHDC2_KLHL20_DRC7"/>
    <property type="match status" value="2"/>
</dbReference>
<organism evidence="1 2">
    <name type="scientific">Acropora cervicornis</name>
    <name type="common">Staghorn coral</name>
    <dbReference type="NCBI Taxonomy" id="6130"/>
    <lineage>
        <taxon>Eukaryota</taxon>
        <taxon>Metazoa</taxon>
        <taxon>Cnidaria</taxon>
        <taxon>Anthozoa</taxon>
        <taxon>Hexacorallia</taxon>
        <taxon>Scleractinia</taxon>
        <taxon>Astrocoeniina</taxon>
        <taxon>Acroporidae</taxon>
        <taxon>Acropora</taxon>
    </lineage>
</organism>
<dbReference type="SUPFAM" id="SSF117281">
    <property type="entry name" value="Kelch motif"/>
    <property type="match status" value="1"/>
</dbReference>
<gene>
    <name evidence="1" type="ORF">P5673_020741</name>
</gene>
<evidence type="ECO:0000313" key="2">
    <source>
        <dbReference type="Proteomes" id="UP001249851"/>
    </source>
</evidence>
<sequence>MAFWDFNGVWKCTVEIMEFCAIIPRGAPPRKRSFHTCSALGGSLYIFGGITENKTVLSDMYRYEISSNVWNQVEHRVPSGSHRLVSSGFVKGRPCTAPNVSHHTATVLRDRFILTIGGWNGRKRCANLFCFDTVEQFWFHIPESGDVPVGLSSHTATVISSKDILIIGREGGVHTQRRFAGAFYLNFALGRYTEAPFHASSRSGHIASLIPIKASKENYLFVFGGHKSGSHELIGSWDKTKSTTECCFSKQQITDLLSKSTVCSEPCGRQHSRAIELDPKHLFIFGGETWSGVRENVTNEAFILETDKMRWFKVAFSGGDAPKLVGHSMVVTADRIFVFGGGASNKQLDTLWEVKF</sequence>
<proteinExistence type="predicted"/>
<dbReference type="InterPro" id="IPR015915">
    <property type="entry name" value="Kelch-typ_b-propeller"/>
</dbReference>
<reference evidence="1" key="2">
    <citation type="journal article" date="2023" name="Science">
        <title>Genomic signatures of disease resistance in endangered staghorn corals.</title>
        <authorList>
            <person name="Vollmer S.V."/>
            <person name="Selwyn J.D."/>
            <person name="Despard B.A."/>
            <person name="Roesel C.L."/>
        </authorList>
    </citation>
    <scope>NUCLEOTIDE SEQUENCE</scope>
    <source>
        <strain evidence="1">K2</strain>
    </source>
</reference>
<dbReference type="Proteomes" id="UP001249851">
    <property type="component" value="Unassembled WGS sequence"/>
</dbReference>
<protein>
    <submittedName>
        <fullName evidence="1">Kelch domain-containing protein 9</fullName>
    </submittedName>
</protein>
<dbReference type="PANTHER" id="PTHR47196">
    <property type="entry name" value="KELCH DOMAIN-CONTAINING PROTEIN 9"/>
    <property type="match status" value="1"/>
</dbReference>
<dbReference type="InterPro" id="IPR042941">
    <property type="entry name" value="KLDC9"/>
</dbReference>
<dbReference type="PANTHER" id="PTHR47196:SF1">
    <property type="entry name" value="KELCH DOMAIN-CONTAINING PROTEIN 9"/>
    <property type="match status" value="1"/>
</dbReference>
<evidence type="ECO:0000313" key="1">
    <source>
        <dbReference type="EMBL" id="KAK2557251.1"/>
    </source>
</evidence>
<comment type="caution">
    <text evidence="1">The sequence shown here is derived from an EMBL/GenBank/DDBJ whole genome shotgun (WGS) entry which is preliminary data.</text>
</comment>
<dbReference type="GO" id="GO:0030332">
    <property type="term" value="F:cyclin binding"/>
    <property type="evidence" value="ECO:0007669"/>
    <property type="project" value="TreeGrafter"/>
</dbReference>
<dbReference type="Gene3D" id="2.120.10.80">
    <property type="entry name" value="Kelch-type beta propeller"/>
    <property type="match status" value="2"/>
</dbReference>